<proteinExistence type="predicted"/>
<sequence>MRKDSSGLVPQHMSKENTIEHHRAIHNTTNILQISPFECLRKQKL</sequence>
<name>A0A8S5RXW1_9CAUD</name>
<protein>
    <submittedName>
        <fullName evidence="1">Uncharacterized protein</fullName>
    </submittedName>
</protein>
<accession>A0A8S5RXW1</accession>
<reference evidence="1" key="1">
    <citation type="journal article" date="2021" name="Proc. Natl. Acad. Sci. U.S.A.">
        <title>A Catalog of Tens of Thousands of Viruses from Human Metagenomes Reveals Hidden Associations with Chronic Diseases.</title>
        <authorList>
            <person name="Tisza M.J."/>
            <person name="Buck C.B."/>
        </authorList>
    </citation>
    <scope>NUCLEOTIDE SEQUENCE</scope>
    <source>
        <strain evidence="1">CtEJG5</strain>
    </source>
</reference>
<organism evidence="1">
    <name type="scientific">Siphoviridae sp. ctEJG5</name>
    <dbReference type="NCBI Taxonomy" id="2827814"/>
    <lineage>
        <taxon>Viruses</taxon>
        <taxon>Duplodnaviria</taxon>
        <taxon>Heunggongvirae</taxon>
        <taxon>Uroviricota</taxon>
        <taxon>Caudoviricetes</taxon>
    </lineage>
</organism>
<dbReference type="EMBL" id="BK032506">
    <property type="protein sequence ID" value="DAF43457.1"/>
    <property type="molecule type" value="Genomic_DNA"/>
</dbReference>
<evidence type="ECO:0000313" key="1">
    <source>
        <dbReference type="EMBL" id="DAF43457.1"/>
    </source>
</evidence>